<keyword evidence="4 9" id="KW-0349">Heme</keyword>
<protein>
    <recommendedName>
        <fullName evidence="13">Cytochrome P450</fullName>
    </recommendedName>
</protein>
<feature type="binding site" description="axial binding residue" evidence="9">
    <location>
        <position position="575"/>
    </location>
    <ligand>
        <name>heme</name>
        <dbReference type="ChEBI" id="CHEBI:30413"/>
    </ligand>
    <ligandPart>
        <name>Fe</name>
        <dbReference type="ChEBI" id="CHEBI:18248"/>
    </ligandPart>
</feature>
<dbReference type="HOGENOM" id="CLU_001570_2_3_1"/>
<keyword evidence="12" id="KW-1185">Reference proteome</keyword>
<dbReference type="SUPFAM" id="SSF48264">
    <property type="entry name" value="Cytochrome P450"/>
    <property type="match status" value="1"/>
</dbReference>
<dbReference type="InterPro" id="IPR001128">
    <property type="entry name" value="Cyt_P450"/>
</dbReference>
<reference evidence="11 12" key="1">
    <citation type="submission" date="2014-04" db="EMBL/GenBank/DDBJ databases">
        <title>Evolutionary Origins and Diversification of the Mycorrhizal Mutualists.</title>
        <authorList>
            <consortium name="DOE Joint Genome Institute"/>
            <consortium name="Mycorrhizal Genomics Consortium"/>
            <person name="Kohler A."/>
            <person name="Kuo A."/>
            <person name="Nagy L.G."/>
            <person name="Floudas D."/>
            <person name="Copeland A."/>
            <person name="Barry K.W."/>
            <person name="Cichocki N."/>
            <person name="Veneault-Fourrey C."/>
            <person name="LaButti K."/>
            <person name="Lindquist E.A."/>
            <person name="Lipzen A."/>
            <person name="Lundell T."/>
            <person name="Morin E."/>
            <person name="Murat C."/>
            <person name="Riley R."/>
            <person name="Ohm R."/>
            <person name="Sun H."/>
            <person name="Tunlid A."/>
            <person name="Henrissat B."/>
            <person name="Grigoriev I.V."/>
            <person name="Hibbett D.S."/>
            <person name="Martin F."/>
        </authorList>
    </citation>
    <scope>NUCLEOTIDE SEQUENCE [LARGE SCALE GENOMIC DNA]</scope>
    <source>
        <strain evidence="11 12">FD-317 M1</strain>
    </source>
</reference>
<evidence type="ECO:0000256" key="3">
    <source>
        <dbReference type="ARBA" id="ARBA00010617"/>
    </source>
</evidence>
<comment type="cofactor">
    <cofactor evidence="1 9">
        <name>heme</name>
        <dbReference type="ChEBI" id="CHEBI:30413"/>
    </cofactor>
</comment>
<dbReference type="InterPro" id="IPR036396">
    <property type="entry name" value="Cyt_P450_sf"/>
</dbReference>
<comment type="similarity">
    <text evidence="3 10">Belongs to the cytochrome P450 family.</text>
</comment>
<evidence type="ECO:0000256" key="2">
    <source>
        <dbReference type="ARBA" id="ARBA00005179"/>
    </source>
</evidence>
<proteinExistence type="inferred from homology"/>
<dbReference type="InterPro" id="IPR050364">
    <property type="entry name" value="Cytochrome_P450_fung"/>
</dbReference>
<evidence type="ECO:0000256" key="9">
    <source>
        <dbReference type="PIRSR" id="PIRSR602401-1"/>
    </source>
</evidence>
<dbReference type="PROSITE" id="PS00086">
    <property type="entry name" value="CYTOCHROME_P450"/>
    <property type="match status" value="1"/>
</dbReference>
<evidence type="ECO:0000256" key="6">
    <source>
        <dbReference type="ARBA" id="ARBA00023002"/>
    </source>
</evidence>
<evidence type="ECO:0000256" key="7">
    <source>
        <dbReference type="ARBA" id="ARBA00023004"/>
    </source>
</evidence>
<name>A0A0D0C476_9AGAR</name>
<evidence type="ECO:0000256" key="4">
    <source>
        <dbReference type="ARBA" id="ARBA00022617"/>
    </source>
</evidence>
<keyword evidence="6 10" id="KW-0560">Oxidoreductase</keyword>
<comment type="pathway">
    <text evidence="2">Secondary metabolite biosynthesis.</text>
</comment>
<dbReference type="Proteomes" id="UP000053593">
    <property type="component" value="Unassembled WGS sequence"/>
</dbReference>
<evidence type="ECO:0000313" key="11">
    <source>
        <dbReference type="EMBL" id="KIK62946.1"/>
    </source>
</evidence>
<keyword evidence="8 10" id="KW-0503">Monooxygenase</keyword>
<dbReference type="GO" id="GO:0005506">
    <property type="term" value="F:iron ion binding"/>
    <property type="evidence" value="ECO:0007669"/>
    <property type="project" value="InterPro"/>
</dbReference>
<dbReference type="PANTHER" id="PTHR46300">
    <property type="entry name" value="P450, PUTATIVE (EUROFUNG)-RELATED-RELATED"/>
    <property type="match status" value="1"/>
</dbReference>
<dbReference type="GO" id="GO:0004497">
    <property type="term" value="F:monooxygenase activity"/>
    <property type="evidence" value="ECO:0007669"/>
    <property type="project" value="UniProtKB-KW"/>
</dbReference>
<evidence type="ECO:0000256" key="10">
    <source>
        <dbReference type="RuleBase" id="RU000461"/>
    </source>
</evidence>
<dbReference type="PRINTS" id="PR00463">
    <property type="entry name" value="EP450I"/>
</dbReference>
<evidence type="ECO:0008006" key="13">
    <source>
        <dbReference type="Google" id="ProtNLM"/>
    </source>
</evidence>
<evidence type="ECO:0000256" key="1">
    <source>
        <dbReference type="ARBA" id="ARBA00001971"/>
    </source>
</evidence>
<dbReference type="GO" id="GO:0020037">
    <property type="term" value="F:heme binding"/>
    <property type="evidence" value="ECO:0007669"/>
    <property type="project" value="InterPro"/>
</dbReference>
<evidence type="ECO:0000256" key="5">
    <source>
        <dbReference type="ARBA" id="ARBA00022723"/>
    </source>
</evidence>
<dbReference type="OrthoDB" id="2789670at2759"/>
<dbReference type="EMBL" id="KN834765">
    <property type="protein sequence ID" value="KIK62946.1"/>
    <property type="molecule type" value="Genomic_DNA"/>
</dbReference>
<dbReference type="AlphaFoldDB" id="A0A0D0C476"/>
<dbReference type="PANTHER" id="PTHR46300:SF7">
    <property type="entry name" value="P450, PUTATIVE (EUROFUNG)-RELATED"/>
    <property type="match status" value="1"/>
</dbReference>
<organism evidence="11 12">
    <name type="scientific">Collybiopsis luxurians FD-317 M1</name>
    <dbReference type="NCBI Taxonomy" id="944289"/>
    <lineage>
        <taxon>Eukaryota</taxon>
        <taxon>Fungi</taxon>
        <taxon>Dikarya</taxon>
        <taxon>Basidiomycota</taxon>
        <taxon>Agaricomycotina</taxon>
        <taxon>Agaricomycetes</taxon>
        <taxon>Agaricomycetidae</taxon>
        <taxon>Agaricales</taxon>
        <taxon>Marasmiineae</taxon>
        <taxon>Omphalotaceae</taxon>
        <taxon>Collybiopsis</taxon>
        <taxon>Collybiopsis luxurians</taxon>
    </lineage>
</organism>
<dbReference type="Pfam" id="PF00067">
    <property type="entry name" value="p450"/>
    <property type="match status" value="2"/>
</dbReference>
<sequence>MDTLSFLILTFGFTSTLYLYSRSRKQSDGLRIPPGPKPLPLLGNIFDLTAKELWLKATSLAQTYGPIVQLSVFHPSLSICQPLIFLSSPEVCLDLLEKKGGLYADKPKLVMAGELCGCDDMVAFTGYGEQSKRQRKLMGMAFSKERIPAYRGLIERETVGFLTGLISAHSASSPPAPSSESGIPARFLAYIPLVRRYAGQLTLSVVYGYTIPTSYTQVVHDKFLDMAEDCVSILSNKIASGGGIWLVDIFPILKKAPRSLEFIPLFSFLPKAREWKAKMVEFVEKPFEWVKSEMQKGTHKPSFCSTLLDNSNEVVPSAAANANGKANSDISAELLSSWATSTSATSKPPPAATAEYAQFEFDLKWTANSMYSASGDSTITSVMHYFLALLEDADKGGEVIRKARKELDQVTGLAEDSPTTLKPRLPNLSDRFIDIEVPNGRGGIRKIKKPRFPYVEAVMSEVWRWGAVVPLNLPHRLTEDDVYTPPPSEADPYPSPMFLRKGSLVFGNIWSILHSKALFGDDAEEFKPDRYLLSQHEEDVLYGSGYSEEVVNEMKRERKKRDPRSYVFGFGRRQCPGQNLVESSVWLLIAALLSTVDVRRPCVEGEDGKERVIREQPEFNNSVFRTPDPFGVDIRPRSQKALEAIMHAGEGGEAEDFE</sequence>
<keyword evidence="7 9" id="KW-0408">Iron</keyword>
<dbReference type="InterPro" id="IPR017972">
    <property type="entry name" value="Cyt_P450_CS"/>
</dbReference>
<dbReference type="Gene3D" id="1.10.630.10">
    <property type="entry name" value="Cytochrome P450"/>
    <property type="match status" value="1"/>
</dbReference>
<dbReference type="GO" id="GO:0016705">
    <property type="term" value="F:oxidoreductase activity, acting on paired donors, with incorporation or reduction of molecular oxygen"/>
    <property type="evidence" value="ECO:0007669"/>
    <property type="project" value="InterPro"/>
</dbReference>
<dbReference type="InterPro" id="IPR002401">
    <property type="entry name" value="Cyt_P450_E_grp-I"/>
</dbReference>
<accession>A0A0D0C476</accession>
<gene>
    <name evidence="11" type="ORF">GYMLUDRAFT_259717</name>
</gene>
<keyword evidence="5 9" id="KW-0479">Metal-binding</keyword>
<evidence type="ECO:0000313" key="12">
    <source>
        <dbReference type="Proteomes" id="UP000053593"/>
    </source>
</evidence>
<evidence type="ECO:0000256" key="8">
    <source>
        <dbReference type="ARBA" id="ARBA00023033"/>
    </source>
</evidence>